<proteinExistence type="predicted"/>
<keyword evidence="2" id="KW-1185">Reference proteome</keyword>
<evidence type="ECO:0008006" key="3">
    <source>
        <dbReference type="Google" id="ProtNLM"/>
    </source>
</evidence>
<name>A0ABS8UH00_9GAMM</name>
<accession>A0ABS8UH00</accession>
<protein>
    <recommendedName>
        <fullName evidence="3">Regulatory protein RecX</fullName>
    </recommendedName>
</protein>
<dbReference type="RefSeq" id="WP_232137178.1">
    <property type="nucleotide sequence ID" value="NZ_JAJQKU010000004.1"/>
</dbReference>
<reference evidence="1" key="2">
    <citation type="journal article" date="2022" name="Syst. Appl. Microbiol.">
        <title>Physiological and genomic characterisation of Luteimonas fraxinea sp. nov., a bacterial species associated with trees tolerant to ash dieback.</title>
        <authorList>
            <person name="Ulrich K."/>
            <person name="Becker R."/>
            <person name="Behrendt U."/>
            <person name="Kube M."/>
            <person name="Schneck V."/>
            <person name="Ulrich A."/>
        </authorList>
    </citation>
    <scope>NUCLEOTIDE SEQUENCE</scope>
    <source>
        <strain evidence="1">A1P009</strain>
    </source>
</reference>
<reference evidence="1" key="1">
    <citation type="submission" date="2021-12" db="EMBL/GenBank/DDBJ databases">
        <authorList>
            <person name="Ulrich A."/>
        </authorList>
    </citation>
    <scope>NUCLEOTIDE SEQUENCE</scope>
    <source>
        <strain evidence="1">A1P009</strain>
    </source>
</reference>
<sequence length="109" mass="12195">MSSSNLLRDQIERSAQRLAQLKAREIVSAQRDAARTKEAVRRTRASQRDAIGTLLVNAGFGALSLEEVLGAMLSYRESVISPDMRERYKQKGVDWLASNARSRGRAHTH</sequence>
<organism evidence="1 2">
    <name type="scientific">Luteimonas fraxinea</name>
    <dbReference type="NCBI Taxonomy" id="2901869"/>
    <lineage>
        <taxon>Bacteria</taxon>
        <taxon>Pseudomonadati</taxon>
        <taxon>Pseudomonadota</taxon>
        <taxon>Gammaproteobacteria</taxon>
        <taxon>Lysobacterales</taxon>
        <taxon>Lysobacteraceae</taxon>
        <taxon>Luteimonas</taxon>
    </lineage>
</organism>
<gene>
    <name evidence="1" type="ORF">LTT95_13840</name>
</gene>
<comment type="caution">
    <text evidence="1">The sequence shown here is derived from an EMBL/GenBank/DDBJ whole genome shotgun (WGS) entry which is preliminary data.</text>
</comment>
<evidence type="ECO:0000313" key="1">
    <source>
        <dbReference type="EMBL" id="MCD9098021.1"/>
    </source>
</evidence>
<dbReference type="Proteomes" id="UP001430360">
    <property type="component" value="Unassembled WGS sequence"/>
</dbReference>
<evidence type="ECO:0000313" key="2">
    <source>
        <dbReference type="Proteomes" id="UP001430360"/>
    </source>
</evidence>
<dbReference type="EMBL" id="JAJQKU010000004">
    <property type="protein sequence ID" value="MCD9098021.1"/>
    <property type="molecule type" value="Genomic_DNA"/>
</dbReference>